<accession>A0A6G1EDE3</accession>
<sequence length="59" mass="6060">MRIAAEPAPACDHEPLENIDQQSSFTGGTTGAALTATCEATRYTSSSAPAFRLVSLGTS</sequence>
<protein>
    <submittedName>
        <fullName evidence="2">Uncharacterized protein</fullName>
    </submittedName>
</protein>
<evidence type="ECO:0000313" key="3">
    <source>
        <dbReference type="Proteomes" id="UP000479710"/>
    </source>
</evidence>
<reference evidence="2 3" key="1">
    <citation type="submission" date="2019-11" db="EMBL/GenBank/DDBJ databases">
        <title>Whole genome sequence of Oryza granulata.</title>
        <authorList>
            <person name="Li W."/>
        </authorList>
    </citation>
    <scope>NUCLEOTIDE SEQUENCE [LARGE SCALE GENOMIC DNA]</scope>
    <source>
        <strain evidence="3">cv. Menghai</strain>
        <tissue evidence="2">Leaf</tissue>
    </source>
</reference>
<evidence type="ECO:0000256" key="1">
    <source>
        <dbReference type="SAM" id="MobiDB-lite"/>
    </source>
</evidence>
<organism evidence="2 3">
    <name type="scientific">Oryza meyeriana var. granulata</name>
    <dbReference type="NCBI Taxonomy" id="110450"/>
    <lineage>
        <taxon>Eukaryota</taxon>
        <taxon>Viridiplantae</taxon>
        <taxon>Streptophyta</taxon>
        <taxon>Embryophyta</taxon>
        <taxon>Tracheophyta</taxon>
        <taxon>Spermatophyta</taxon>
        <taxon>Magnoliopsida</taxon>
        <taxon>Liliopsida</taxon>
        <taxon>Poales</taxon>
        <taxon>Poaceae</taxon>
        <taxon>BOP clade</taxon>
        <taxon>Oryzoideae</taxon>
        <taxon>Oryzeae</taxon>
        <taxon>Oryzinae</taxon>
        <taxon>Oryza</taxon>
        <taxon>Oryza meyeriana</taxon>
    </lineage>
</organism>
<keyword evidence="3" id="KW-1185">Reference proteome</keyword>
<evidence type="ECO:0000313" key="2">
    <source>
        <dbReference type="EMBL" id="KAF0922606.1"/>
    </source>
</evidence>
<dbReference type="EMBL" id="SPHZ02000003">
    <property type="protein sequence ID" value="KAF0922606.1"/>
    <property type="molecule type" value="Genomic_DNA"/>
</dbReference>
<dbReference type="Proteomes" id="UP000479710">
    <property type="component" value="Unassembled WGS sequence"/>
</dbReference>
<proteinExistence type="predicted"/>
<comment type="caution">
    <text evidence="2">The sequence shown here is derived from an EMBL/GenBank/DDBJ whole genome shotgun (WGS) entry which is preliminary data.</text>
</comment>
<feature type="region of interest" description="Disordered" evidence="1">
    <location>
        <begin position="1"/>
        <end position="25"/>
    </location>
</feature>
<name>A0A6G1EDE3_9ORYZ</name>
<gene>
    <name evidence="2" type="ORF">E2562_001015</name>
</gene>
<dbReference type="AlphaFoldDB" id="A0A6G1EDE3"/>